<name>A0ABV7G2K1_9PROT</name>
<keyword evidence="5 11" id="KW-0255">Endonuclease</keyword>
<evidence type="ECO:0000256" key="3">
    <source>
        <dbReference type="ARBA" id="ARBA00022722"/>
    </source>
</evidence>
<keyword evidence="6" id="KW-0378">Hydrolase</keyword>
<evidence type="ECO:0000256" key="5">
    <source>
        <dbReference type="ARBA" id="ARBA00022759"/>
    </source>
</evidence>
<dbReference type="Proteomes" id="UP001595593">
    <property type="component" value="Unassembled WGS sequence"/>
</dbReference>
<dbReference type="Gene3D" id="3.40.570.10">
    <property type="entry name" value="Extracellular Endonuclease, subunit A"/>
    <property type="match status" value="1"/>
</dbReference>
<gene>
    <name evidence="11" type="ORF">ACFOD4_07585</name>
</gene>
<dbReference type="Pfam" id="PF01223">
    <property type="entry name" value="Endonuclease_NS"/>
    <property type="match status" value="1"/>
</dbReference>
<dbReference type="SUPFAM" id="SSF54060">
    <property type="entry name" value="His-Me finger endonucleases"/>
    <property type="match status" value="1"/>
</dbReference>
<dbReference type="SUPFAM" id="SSF50494">
    <property type="entry name" value="Trypsin-like serine proteases"/>
    <property type="match status" value="1"/>
</dbReference>
<evidence type="ECO:0000256" key="4">
    <source>
        <dbReference type="ARBA" id="ARBA00022723"/>
    </source>
</evidence>
<protein>
    <submittedName>
        <fullName evidence="11">DNA/RNA non-specific endonuclease</fullName>
    </submittedName>
</protein>
<dbReference type="RefSeq" id="WP_379595341.1">
    <property type="nucleotide sequence ID" value="NZ_JBHRTN010000008.1"/>
</dbReference>
<comment type="caution">
    <text evidence="11">The sequence shown here is derived from an EMBL/GenBank/DDBJ whole genome shotgun (WGS) entry which is preliminary data.</text>
</comment>
<evidence type="ECO:0000259" key="10">
    <source>
        <dbReference type="SMART" id="SM00892"/>
    </source>
</evidence>
<evidence type="ECO:0000259" key="9">
    <source>
        <dbReference type="SMART" id="SM00477"/>
    </source>
</evidence>
<dbReference type="SMART" id="SM00892">
    <property type="entry name" value="Endonuclease_NS"/>
    <property type="match status" value="1"/>
</dbReference>
<evidence type="ECO:0000256" key="7">
    <source>
        <dbReference type="ARBA" id="ARBA00022842"/>
    </source>
</evidence>
<evidence type="ECO:0000256" key="6">
    <source>
        <dbReference type="ARBA" id="ARBA00022801"/>
    </source>
</evidence>
<keyword evidence="7" id="KW-0460">Magnesium</keyword>
<dbReference type="EMBL" id="JBHRTN010000008">
    <property type="protein sequence ID" value="MFC3124916.1"/>
    <property type="molecule type" value="Genomic_DNA"/>
</dbReference>
<dbReference type="InterPro" id="IPR044929">
    <property type="entry name" value="DNA/RNA_non-sp_Endonuclease_sf"/>
</dbReference>
<dbReference type="InterPro" id="IPR020821">
    <property type="entry name" value="ENPP1-3/EXOG-like_nuc-like"/>
</dbReference>
<dbReference type="InterPro" id="IPR043504">
    <property type="entry name" value="Peptidase_S1_PA_chymotrypsin"/>
</dbReference>
<comment type="cofactor">
    <cofactor evidence="1">
        <name>Mg(2+)</name>
        <dbReference type="ChEBI" id="CHEBI:18420"/>
    </cofactor>
</comment>
<feature type="region of interest" description="Disordered" evidence="8">
    <location>
        <begin position="1"/>
        <end position="23"/>
    </location>
</feature>
<keyword evidence="3" id="KW-0540">Nuclease</keyword>
<evidence type="ECO:0000313" key="12">
    <source>
        <dbReference type="Proteomes" id="UP001595593"/>
    </source>
</evidence>
<keyword evidence="4" id="KW-0479">Metal-binding</keyword>
<dbReference type="CDD" id="cd00091">
    <property type="entry name" value="NUC"/>
    <property type="match status" value="1"/>
</dbReference>
<evidence type="ECO:0000256" key="1">
    <source>
        <dbReference type="ARBA" id="ARBA00001946"/>
    </source>
</evidence>
<dbReference type="Gene3D" id="2.40.10.10">
    <property type="entry name" value="Trypsin-like serine proteases"/>
    <property type="match status" value="1"/>
</dbReference>
<feature type="domain" description="ENPP1-3/EXOG-like endonuclease/phosphodiesterase" evidence="9">
    <location>
        <begin position="399"/>
        <end position="611"/>
    </location>
</feature>
<reference evidence="12" key="1">
    <citation type="journal article" date="2019" name="Int. J. Syst. Evol. Microbiol.">
        <title>The Global Catalogue of Microorganisms (GCM) 10K type strain sequencing project: providing services to taxonomists for standard genome sequencing and annotation.</title>
        <authorList>
            <consortium name="The Broad Institute Genomics Platform"/>
            <consortium name="The Broad Institute Genome Sequencing Center for Infectious Disease"/>
            <person name="Wu L."/>
            <person name="Ma J."/>
        </authorList>
    </citation>
    <scope>NUCLEOTIDE SEQUENCE [LARGE SCALE GENOMIC DNA]</scope>
    <source>
        <strain evidence="12">KCTC 52094</strain>
    </source>
</reference>
<dbReference type="PANTHER" id="PTHR13966:SF5">
    <property type="entry name" value="ENDONUCLEASE G, MITOCHONDRIAL"/>
    <property type="match status" value="1"/>
</dbReference>
<keyword evidence="12" id="KW-1185">Reference proteome</keyword>
<dbReference type="InterPro" id="IPR040255">
    <property type="entry name" value="Non-specific_endonuclease"/>
</dbReference>
<dbReference type="PROSITE" id="PS01070">
    <property type="entry name" value="NUCLEASE_NON_SPEC"/>
    <property type="match status" value="1"/>
</dbReference>
<comment type="similarity">
    <text evidence="2">Belongs to the DNA/RNA non-specific endonuclease family.</text>
</comment>
<accession>A0ABV7G2K1</accession>
<organism evidence="11 12">
    <name type="scientific">Teichococcus globiformis</name>
    <dbReference type="NCBI Taxonomy" id="2307229"/>
    <lineage>
        <taxon>Bacteria</taxon>
        <taxon>Pseudomonadati</taxon>
        <taxon>Pseudomonadota</taxon>
        <taxon>Alphaproteobacteria</taxon>
        <taxon>Acetobacterales</taxon>
        <taxon>Roseomonadaceae</taxon>
        <taxon>Roseomonas</taxon>
    </lineage>
</organism>
<proteinExistence type="inferred from homology"/>
<dbReference type="InterPro" id="IPR001604">
    <property type="entry name" value="Endo_G_ENPP1-like_dom"/>
</dbReference>
<feature type="compositionally biased region" description="Low complexity" evidence="8">
    <location>
        <begin position="1"/>
        <end position="17"/>
    </location>
</feature>
<sequence>MARTPRSNSPRSNPSRSADPAHPDEAALRRFIRSQGPDYLRQPNVTSIGIGHKVTAGRDTGRLCVQFTVGRKLEPQSLEAERLESLPGSITIDGVEVPTDVLERRYSPAWRLVTPERMAKDVRKQRLDPVRPGCSIAHERGTAGTLGAIVYDLQDGSALGLSNWHVLHGPEGRIGDRIVQPGPFDNNRTERNGAGRLLRSHLGAAGDCAVVRLEERGIAPEIIGLDVAPRQVGQAELGDTVVKSGRTTGVTHGRVARIEVMVRLDYGGATGFRNIGGFEIGPDPRHPAADGEISMGGDSGSAWMASDARGRSTDVMLGLHFAGESDGQGSDHAIACQAHAALEKLEVSLDRPSAEAVRQASGLGFDPRFLEDEIALPKPGPTLAHDVLVLEDGETAVHHTHFSLSMSRARKLALWVAWNIDGRSLKGYGRKGLDFSNDPKVDDDHQTGDRLYANNRLDRGHLARRADLVWGPDAEAQAANRESFYFTNITPQHQGFNQSGAGGLWGQLEDAIMEETRIDRLRVSVVAGPLFEDEDPSYRGVQIPRAFWKIVACRDADRKNRLVARGFLLTQEDLLHRLEGLGLDEFRLYRVPVQEIGRRTGLDFGALRLADERDGGRRTRREAVGAGITEIRARADIPG</sequence>
<dbReference type="InterPro" id="IPR009003">
    <property type="entry name" value="Peptidase_S1_PA"/>
</dbReference>
<evidence type="ECO:0000256" key="2">
    <source>
        <dbReference type="ARBA" id="ARBA00010052"/>
    </source>
</evidence>
<feature type="domain" description="DNA/RNA non-specific endonuclease/pyrophosphatase/phosphodiesterase" evidence="10">
    <location>
        <begin position="398"/>
        <end position="611"/>
    </location>
</feature>
<evidence type="ECO:0000313" key="11">
    <source>
        <dbReference type="EMBL" id="MFC3124916.1"/>
    </source>
</evidence>
<dbReference type="PANTHER" id="PTHR13966">
    <property type="entry name" value="ENDONUCLEASE RELATED"/>
    <property type="match status" value="1"/>
</dbReference>
<dbReference type="GO" id="GO:0004519">
    <property type="term" value="F:endonuclease activity"/>
    <property type="evidence" value="ECO:0007669"/>
    <property type="project" value="UniProtKB-KW"/>
</dbReference>
<dbReference type="SMART" id="SM00477">
    <property type="entry name" value="NUC"/>
    <property type="match status" value="1"/>
</dbReference>
<dbReference type="InterPro" id="IPR044925">
    <property type="entry name" value="His-Me_finger_sf"/>
</dbReference>
<evidence type="ECO:0000256" key="8">
    <source>
        <dbReference type="SAM" id="MobiDB-lite"/>
    </source>
</evidence>
<dbReference type="InterPro" id="IPR018524">
    <property type="entry name" value="DNA/RNA_endonuclease_AS"/>
</dbReference>